<evidence type="ECO:0000313" key="2">
    <source>
        <dbReference type="Proteomes" id="UP000824533"/>
    </source>
</evidence>
<dbReference type="Proteomes" id="UP000824533">
    <property type="component" value="Linkage Group LG16"/>
</dbReference>
<accession>A0ACC1CTU7</accession>
<organism evidence="1 2">
    <name type="scientific">Dendrolimus kikuchii</name>
    <dbReference type="NCBI Taxonomy" id="765133"/>
    <lineage>
        <taxon>Eukaryota</taxon>
        <taxon>Metazoa</taxon>
        <taxon>Ecdysozoa</taxon>
        <taxon>Arthropoda</taxon>
        <taxon>Hexapoda</taxon>
        <taxon>Insecta</taxon>
        <taxon>Pterygota</taxon>
        <taxon>Neoptera</taxon>
        <taxon>Endopterygota</taxon>
        <taxon>Lepidoptera</taxon>
        <taxon>Glossata</taxon>
        <taxon>Ditrysia</taxon>
        <taxon>Bombycoidea</taxon>
        <taxon>Lasiocampidae</taxon>
        <taxon>Dendrolimus</taxon>
    </lineage>
</organism>
<comment type="caution">
    <text evidence="1">The sequence shown here is derived from an EMBL/GenBank/DDBJ whole genome shotgun (WGS) entry which is preliminary data.</text>
</comment>
<reference evidence="1 2" key="1">
    <citation type="journal article" date="2021" name="Front. Genet.">
        <title>Chromosome-Level Genome Assembly Reveals Significant Gene Expansion in the Toll and IMD Signaling Pathways of Dendrolimus kikuchii.</title>
        <authorList>
            <person name="Zhou J."/>
            <person name="Wu P."/>
            <person name="Xiong Z."/>
            <person name="Liu N."/>
            <person name="Zhao N."/>
            <person name="Ji M."/>
            <person name="Qiu Y."/>
            <person name="Yang B."/>
        </authorList>
    </citation>
    <scope>NUCLEOTIDE SEQUENCE [LARGE SCALE GENOMIC DNA]</scope>
    <source>
        <strain evidence="1">Ann1</strain>
    </source>
</reference>
<keyword evidence="2" id="KW-1185">Reference proteome</keyword>
<gene>
    <name evidence="1" type="ORF">K1T71_009229</name>
</gene>
<protein>
    <submittedName>
        <fullName evidence="1">Uncharacterized protein</fullName>
    </submittedName>
</protein>
<proteinExistence type="predicted"/>
<sequence>MRVSLFLVVASAAYFVSALPTIEEDLGDLGTREYPRYMEIPDGDGVMHMVDLQAEPDHELLEEIERNPANNEYTLFTRRNQFIGQTLVINNANSITRSNFNANVPTIVIVHGWLSNHNTEPNPSVRRAYLAKSDVNVISVDWRRVAASDYVTAAAGVPGIGRGVGDFLLFLNRVTGAAFTNMHLIGFSLGAHVVGNAGRQIGGRAARITGLDPAGPLWAYNSNRLSPNDGVYVEAIHTDGGYGGLGIGSAIAQVDFFPNGGNSQPGCLTSLCNHNRAFELFAATVTYNHLVGQECSSTLQITWNTCRGRSLHMGNDDLRKTGSGMYRLDTGRSYPY</sequence>
<dbReference type="EMBL" id="CM034402">
    <property type="protein sequence ID" value="KAJ0175088.1"/>
    <property type="molecule type" value="Genomic_DNA"/>
</dbReference>
<evidence type="ECO:0000313" key="1">
    <source>
        <dbReference type="EMBL" id="KAJ0175088.1"/>
    </source>
</evidence>
<name>A0ACC1CTU7_9NEOP</name>